<dbReference type="EMBL" id="UGWP01000004">
    <property type="protein sequence ID" value="SUF57506.1"/>
    <property type="molecule type" value="Genomic_DNA"/>
</dbReference>
<protein>
    <recommendedName>
        <fullName evidence="3">Phage tail protein</fullName>
    </recommendedName>
</protein>
<organism evidence="1 2">
    <name type="scientific">Salmonella enterica</name>
    <name type="common">Salmonella choleraesuis</name>
    <dbReference type="NCBI Taxonomy" id="28901"/>
    <lineage>
        <taxon>Bacteria</taxon>
        <taxon>Pseudomonadati</taxon>
        <taxon>Pseudomonadota</taxon>
        <taxon>Gammaproteobacteria</taxon>
        <taxon>Enterobacterales</taxon>
        <taxon>Enterobacteriaceae</taxon>
        <taxon>Salmonella</taxon>
    </lineage>
</organism>
<accession>A0A379QPQ2</accession>
<evidence type="ECO:0000313" key="1">
    <source>
        <dbReference type="EMBL" id="SUF57506.1"/>
    </source>
</evidence>
<name>A0A379QPQ2_SALER</name>
<sequence>MRSLMVNENNDIFIGDDGSLAVARDIYAVQNSSTQAAKAQLGEMMYTTERGLPTFDVIWNGSPNPAVYEAWLRRTLLECPGVHEVRSLTVSVSGSDLKYSATIITDYGEIAING</sequence>
<evidence type="ECO:0000313" key="2">
    <source>
        <dbReference type="Proteomes" id="UP000254597"/>
    </source>
</evidence>
<proteinExistence type="predicted"/>
<reference evidence="1 2" key="1">
    <citation type="submission" date="2018-06" db="EMBL/GenBank/DDBJ databases">
        <authorList>
            <consortium name="Pathogen Informatics"/>
            <person name="Doyle S."/>
        </authorList>
    </citation>
    <scope>NUCLEOTIDE SEQUENCE [LARGE SCALE GENOMIC DNA]</scope>
    <source>
        <strain evidence="1 2">NCTC10252</strain>
    </source>
</reference>
<dbReference type="AlphaFoldDB" id="A0A379QPQ2"/>
<evidence type="ECO:0008006" key="3">
    <source>
        <dbReference type="Google" id="ProtNLM"/>
    </source>
</evidence>
<gene>
    <name evidence="1" type="ORF">NCTC10252_02775</name>
</gene>
<dbReference type="Proteomes" id="UP000254597">
    <property type="component" value="Unassembled WGS sequence"/>
</dbReference>